<evidence type="ECO:0000256" key="4">
    <source>
        <dbReference type="ARBA" id="ARBA00022729"/>
    </source>
</evidence>
<dbReference type="AlphaFoldDB" id="A0A6J7JQG9"/>
<protein>
    <submittedName>
        <fullName evidence="11">Unannotated protein</fullName>
    </submittedName>
</protein>
<dbReference type="InterPro" id="IPR029058">
    <property type="entry name" value="AB_hydrolase_fold"/>
</dbReference>
<comment type="subcellular location">
    <subcellularLocation>
        <location evidence="1">Secreted</location>
    </subcellularLocation>
</comment>
<dbReference type="Pfam" id="PF00326">
    <property type="entry name" value="Peptidase_S9"/>
    <property type="match status" value="1"/>
</dbReference>
<dbReference type="GO" id="GO:0008236">
    <property type="term" value="F:serine-type peptidase activity"/>
    <property type="evidence" value="ECO:0007669"/>
    <property type="project" value="InterPro"/>
</dbReference>
<keyword evidence="6" id="KW-0119">Carbohydrate metabolism</keyword>
<dbReference type="GO" id="GO:0045493">
    <property type="term" value="P:xylan catabolic process"/>
    <property type="evidence" value="ECO:0007669"/>
    <property type="project" value="UniProtKB-KW"/>
</dbReference>
<keyword evidence="3" id="KW-0858">Xylan degradation</keyword>
<dbReference type="InterPro" id="IPR043595">
    <property type="entry name" value="FaeB/C/D"/>
</dbReference>
<proteinExistence type="predicted"/>
<evidence type="ECO:0000256" key="5">
    <source>
        <dbReference type="ARBA" id="ARBA00022801"/>
    </source>
</evidence>
<organism evidence="11">
    <name type="scientific">freshwater metagenome</name>
    <dbReference type="NCBI Taxonomy" id="449393"/>
    <lineage>
        <taxon>unclassified sequences</taxon>
        <taxon>metagenomes</taxon>
        <taxon>ecological metagenomes</taxon>
    </lineage>
</organism>
<evidence type="ECO:0000313" key="11">
    <source>
        <dbReference type="EMBL" id="CAB4945616.1"/>
    </source>
</evidence>
<dbReference type="EMBL" id="CAFBNC010000089">
    <property type="protein sequence ID" value="CAB4945616.1"/>
    <property type="molecule type" value="Genomic_DNA"/>
</dbReference>
<keyword evidence="7" id="KW-0624">Polysaccharide degradation</keyword>
<keyword evidence="2" id="KW-0964">Secreted</keyword>
<reference evidence="11" key="1">
    <citation type="submission" date="2020-05" db="EMBL/GenBank/DDBJ databases">
        <authorList>
            <person name="Chiriac C."/>
            <person name="Salcher M."/>
            <person name="Ghai R."/>
            <person name="Kavagutti S V."/>
        </authorList>
    </citation>
    <scope>NUCLEOTIDE SEQUENCE</scope>
</reference>
<dbReference type="PANTHER" id="PTHR38050">
    <property type="match status" value="1"/>
</dbReference>
<evidence type="ECO:0000256" key="8">
    <source>
        <dbReference type="SAM" id="MobiDB-lite"/>
    </source>
</evidence>
<evidence type="ECO:0000256" key="6">
    <source>
        <dbReference type="ARBA" id="ARBA00023277"/>
    </source>
</evidence>
<dbReference type="EMBL" id="CAEMXZ010000112">
    <property type="protein sequence ID" value="CAB4324183.1"/>
    <property type="molecule type" value="Genomic_DNA"/>
</dbReference>
<evidence type="ECO:0000256" key="7">
    <source>
        <dbReference type="ARBA" id="ARBA00023326"/>
    </source>
</evidence>
<dbReference type="Gene3D" id="3.40.50.1820">
    <property type="entry name" value="alpha/beta hydrolase"/>
    <property type="match status" value="1"/>
</dbReference>
<evidence type="ECO:0000256" key="3">
    <source>
        <dbReference type="ARBA" id="ARBA00022651"/>
    </source>
</evidence>
<dbReference type="GO" id="GO:0005576">
    <property type="term" value="C:extracellular region"/>
    <property type="evidence" value="ECO:0007669"/>
    <property type="project" value="UniProtKB-SubCell"/>
</dbReference>
<evidence type="ECO:0000256" key="2">
    <source>
        <dbReference type="ARBA" id="ARBA00022525"/>
    </source>
</evidence>
<keyword evidence="5" id="KW-0378">Hydrolase</keyword>
<evidence type="ECO:0000313" key="10">
    <source>
        <dbReference type="EMBL" id="CAB4324183.1"/>
    </source>
</evidence>
<sequence>MNTGVMVTTRGVALIAMTLLALASCSSGTSSVTSTSAANSTESTADQKGEASSTGSGCAAEKEGSNSEGTAASRPFEVEVPASYSEGSPAPLLILLHGYGADGASLGEALGIKSQAERLGMLLVHPDGTAGVGCDRFWNATGACCGFGRQVDDVGYLSSVIDDVSARYSVDPKRVFLIGHSNGGFMSYRLACERADRIAAIVSVAGETLVNAADCTPSVPVSVLQVQGTEDATILYGGGKVQWASEAYPGARQSVAMWAGYDHCTGTISTEKARDLQPQVAGAETVPEEFSDCPTGIAVQLWTMSGVGHWPWAIRAGTGEPDLLVAAMLEFLMAHPKP</sequence>
<gene>
    <name evidence="10" type="ORF">UFOPK1392_01947</name>
    <name evidence="11" type="ORF">UFOPK3733_01561</name>
</gene>
<feature type="domain" description="Peptidase S9 prolyl oligopeptidase catalytic" evidence="9">
    <location>
        <begin position="158"/>
        <end position="228"/>
    </location>
</feature>
<feature type="compositionally biased region" description="Low complexity" evidence="8">
    <location>
        <begin position="31"/>
        <end position="44"/>
    </location>
</feature>
<evidence type="ECO:0000259" key="9">
    <source>
        <dbReference type="Pfam" id="PF00326"/>
    </source>
</evidence>
<evidence type="ECO:0000256" key="1">
    <source>
        <dbReference type="ARBA" id="ARBA00004613"/>
    </source>
</evidence>
<dbReference type="InterPro" id="IPR001375">
    <property type="entry name" value="Peptidase_S9_cat"/>
</dbReference>
<dbReference type="PANTHER" id="PTHR38050:SF2">
    <property type="entry name" value="FERULOYL ESTERASE C-RELATED"/>
    <property type="match status" value="1"/>
</dbReference>
<keyword evidence="4" id="KW-0732">Signal</keyword>
<dbReference type="GO" id="GO:0030600">
    <property type="term" value="F:feruloyl esterase activity"/>
    <property type="evidence" value="ECO:0007669"/>
    <property type="project" value="InterPro"/>
</dbReference>
<dbReference type="GO" id="GO:0006508">
    <property type="term" value="P:proteolysis"/>
    <property type="evidence" value="ECO:0007669"/>
    <property type="project" value="InterPro"/>
</dbReference>
<name>A0A6J7JQG9_9ZZZZ</name>
<accession>A0A6J7JQG9</accession>
<dbReference type="SUPFAM" id="SSF53474">
    <property type="entry name" value="alpha/beta-Hydrolases"/>
    <property type="match status" value="1"/>
</dbReference>
<feature type="region of interest" description="Disordered" evidence="8">
    <location>
        <begin position="31"/>
        <end position="73"/>
    </location>
</feature>